<feature type="region of interest" description="Disordered" evidence="12">
    <location>
        <begin position="971"/>
        <end position="1005"/>
    </location>
</feature>
<dbReference type="FunFam" id="3.30.40.10:FF:000025">
    <property type="entry name" value="Histone-lysine N-methyltransferase"/>
    <property type="match status" value="1"/>
</dbReference>
<dbReference type="Gene3D" id="3.30.40.10">
    <property type="entry name" value="Zinc/RING finger domain, C3HC4 (zinc finger)"/>
    <property type="match status" value="1"/>
</dbReference>
<dbReference type="GO" id="GO:0016279">
    <property type="term" value="F:protein-lysine N-methyltransferase activity"/>
    <property type="evidence" value="ECO:0007669"/>
    <property type="project" value="UniProtKB-ARBA"/>
</dbReference>
<evidence type="ECO:0000259" key="13">
    <source>
        <dbReference type="PROSITE" id="PS50280"/>
    </source>
</evidence>
<gene>
    <name evidence="17" type="ORF">EOD39_8714</name>
</gene>
<dbReference type="InterPro" id="IPR003616">
    <property type="entry name" value="Post-SET_dom"/>
</dbReference>
<dbReference type="GO" id="GO:0140938">
    <property type="term" value="F:histone H3 methyltransferase activity"/>
    <property type="evidence" value="ECO:0007669"/>
    <property type="project" value="UniProtKB-ARBA"/>
</dbReference>
<dbReference type="InterPro" id="IPR001965">
    <property type="entry name" value="Znf_PHD"/>
</dbReference>
<dbReference type="Pfam" id="PF00856">
    <property type="entry name" value="SET"/>
    <property type="match status" value="1"/>
</dbReference>
<evidence type="ECO:0000256" key="9">
    <source>
        <dbReference type="ARBA" id="ARBA00022833"/>
    </source>
</evidence>
<comment type="subcellular location">
    <subcellularLocation>
        <location evidence="2">Chromosome</location>
    </subcellularLocation>
    <subcellularLocation>
        <location evidence="1">Nucleus</location>
    </subcellularLocation>
</comment>
<dbReference type="SUPFAM" id="SSF63748">
    <property type="entry name" value="Tudor/PWWP/MBT"/>
    <property type="match status" value="1"/>
</dbReference>
<dbReference type="FunFam" id="2.170.270.10:FF:000002">
    <property type="entry name" value="Histone-lysine N-methyltransferase"/>
    <property type="match status" value="1"/>
</dbReference>
<dbReference type="InterPro" id="IPR046341">
    <property type="entry name" value="SET_dom_sf"/>
</dbReference>
<keyword evidence="4 17" id="KW-0489">Methyltransferase</keyword>
<evidence type="ECO:0000256" key="3">
    <source>
        <dbReference type="ARBA" id="ARBA00022454"/>
    </source>
</evidence>
<feature type="compositionally biased region" description="Pro residues" evidence="12">
    <location>
        <begin position="188"/>
        <end position="206"/>
    </location>
</feature>
<dbReference type="InterPro" id="IPR013083">
    <property type="entry name" value="Znf_RING/FYVE/PHD"/>
</dbReference>
<dbReference type="PROSITE" id="PS51215">
    <property type="entry name" value="AWS"/>
    <property type="match status" value="1"/>
</dbReference>
<feature type="compositionally biased region" description="Basic and acidic residues" evidence="12">
    <location>
        <begin position="494"/>
        <end position="503"/>
    </location>
</feature>
<feature type="domain" description="SET" evidence="13">
    <location>
        <begin position="702"/>
        <end position="819"/>
    </location>
</feature>
<evidence type="ECO:0000259" key="14">
    <source>
        <dbReference type="PROSITE" id="PS50812"/>
    </source>
</evidence>
<dbReference type="PANTHER" id="PTHR22884">
    <property type="entry name" value="SET DOMAIN PROTEINS"/>
    <property type="match status" value="1"/>
</dbReference>
<feature type="compositionally biased region" description="Polar residues" evidence="12">
    <location>
        <begin position="534"/>
        <end position="549"/>
    </location>
</feature>
<evidence type="ECO:0000259" key="15">
    <source>
        <dbReference type="PROSITE" id="PS50868"/>
    </source>
</evidence>
<evidence type="ECO:0000256" key="1">
    <source>
        <dbReference type="ARBA" id="ARBA00004123"/>
    </source>
</evidence>
<dbReference type="FunFam" id="2.30.30.140:FF:000057">
    <property type="entry name" value="Histone-lysine N-methyltransferase NSD2"/>
    <property type="match status" value="1"/>
</dbReference>
<dbReference type="InterPro" id="IPR041306">
    <property type="entry name" value="C5HCH"/>
</dbReference>
<feature type="compositionally biased region" description="Low complexity" evidence="12">
    <location>
        <begin position="574"/>
        <end position="584"/>
    </location>
</feature>
<dbReference type="InterPro" id="IPR001214">
    <property type="entry name" value="SET_dom"/>
</dbReference>
<dbReference type="SMART" id="SM00293">
    <property type="entry name" value="PWWP"/>
    <property type="match status" value="1"/>
</dbReference>
<evidence type="ECO:0000313" key="18">
    <source>
        <dbReference type="Proteomes" id="UP000289886"/>
    </source>
</evidence>
<dbReference type="InterPro" id="IPR000313">
    <property type="entry name" value="PWWP_dom"/>
</dbReference>
<feature type="compositionally biased region" description="Basic and acidic residues" evidence="12">
    <location>
        <begin position="211"/>
        <end position="223"/>
    </location>
</feature>
<dbReference type="InterPro" id="IPR050777">
    <property type="entry name" value="SET2_Histone-Lys_MeTrsfase"/>
</dbReference>
<keyword evidence="10" id="KW-0156">Chromatin regulator</keyword>
<protein>
    <submittedName>
        <fullName evidence="17">Histone-lysine N-methyltransferase NSD2</fullName>
    </submittedName>
</protein>
<keyword evidence="6" id="KW-0949">S-adenosyl-L-methionine</keyword>
<keyword evidence="7" id="KW-0479">Metal-binding</keyword>
<feature type="compositionally biased region" description="Basic residues" evidence="12">
    <location>
        <begin position="995"/>
        <end position="1005"/>
    </location>
</feature>
<organism evidence="17 18">
    <name type="scientific">Acipenser ruthenus</name>
    <name type="common">Sterlet sturgeon</name>
    <dbReference type="NCBI Taxonomy" id="7906"/>
    <lineage>
        <taxon>Eukaryota</taxon>
        <taxon>Metazoa</taxon>
        <taxon>Chordata</taxon>
        <taxon>Craniata</taxon>
        <taxon>Vertebrata</taxon>
        <taxon>Euteleostomi</taxon>
        <taxon>Actinopterygii</taxon>
        <taxon>Chondrostei</taxon>
        <taxon>Acipenseriformes</taxon>
        <taxon>Acipenseridae</taxon>
        <taxon>Acipenser</taxon>
    </lineage>
</organism>
<feature type="region of interest" description="Disordered" evidence="12">
    <location>
        <begin position="157"/>
        <end position="223"/>
    </location>
</feature>
<dbReference type="CDD" id="cd19211">
    <property type="entry name" value="SET_NSD2"/>
    <property type="match status" value="1"/>
</dbReference>
<dbReference type="Proteomes" id="UP000289886">
    <property type="component" value="Unassembled WGS sequence"/>
</dbReference>
<evidence type="ECO:0000256" key="11">
    <source>
        <dbReference type="ARBA" id="ARBA00023242"/>
    </source>
</evidence>
<sequence length="1005" mass="111303">MDLNVKGSSLPSMPEHLTPASMKPVPEALGSRKNQTAAEMSADKAILMDKAAAQLAATLQEGVLHKINGHDPLTETLKDLTSRVLNGEQDKVAKLCVEPLVLKGTESPPQHTSPQKKSESPEIKLKITKTVSNGKPRFESCFCEDEDGVTVNATAVEKRKGGKNKGRVKRKRNLKFDQQLDPESSSPVVPPPPPPPVKTSPPPSPSGNPEEIQKGSHKDREADLPLKFSVGDVVWTKVSGYPWWPCMVATDPNLNHHVKLKGQNSRTLVQYHVQFLGNAPERAYIYEKSIFPFEGQEQYEGLCQESAKQATSRSEKKKLLKPVSVKLRTQWDFGITQAQEALRMTLKERMAKYAFVYENKRPRLNPRVLLEVGIEAGPWGETSGTSELEEKEADADLVLPSEKPTVQKTPSRKRTSTSRTRKTPVNKVVGEPPDACNESGDKDLLQSVMSPQSSKKKAGVKTKAVTGKARAGVTSSVPGPGKAEVTQPKRSKKRPLDTEDIPARPRKRVKRDGSPNRKKNPIKPSKSKPAPETKVSQTALDVQNNQSESKLSDKCKPLKKRKRSSAGGEALLTPASKSASPPASCTEHETSSDGHGDERPESPCESVDEIQTEASVSSKKSERGGNVKKDNMCQVNKPCGKVQIYTADISEIPKCNCKPSDESPCGFESECLNRMLMYECHPAVCPARERCQNQGFTKRQYPETKIIKTAGKGWGLVAKRDIKKGEFVNEYVGELIDEEECRARIRYAQENDISHFYMLTIDKDRIIDAGLKGNYSRFMNHSCQPNCETQKWTVNGDTRVGLFAGCDIPAGTELTFNYNLDCLGNEKTICRCGAPNCSGFLGDRPKNATSNTSEDKGKKGKKKLKRRKSRNEVKKQSEDECFRCGDGGELVLCDKKTCTKTYHLSCLDLTKRPFGRWDCPWHHCDVCGKNSVTFCQFCPNSFCKEHQEGALFASPVDGRLRCSEHEDLDQSHAQEIVEMEQEPEPPSEKQTGKSKPTKNSRKSLG</sequence>
<evidence type="ECO:0000259" key="16">
    <source>
        <dbReference type="PROSITE" id="PS51215"/>
    </source>
</evidence>
<dbReference type="Pfam" id="PF17907">
    <property type="entry name" value="AWS"/>
    <property type="match status" value="1"/>
</dbReference>
<feature type="domain" description="Post-SET" evidence="15">
    <location>
        <begin position="826"/>
        <end position="842"/>
    </location>
</feature>
<keyword evidence="9" id="KW-0862">Zinc</keyword>
<dbReference type="Gene3D" id="2.30.30.140">
    <property type="match status" value="1"/>
</dbReference>
<accession>A0A662YY08</accession>
<dbReference type="SMART" id="SM00508">
    <property type="entry name" value="PostSET"/>
    <property type="match status" value="1"/>
</dbReference>
<dbReference type="GO" id="GO:0032259">
    <property type="term" value="P:methylation"/>
    <property type="evidence" value="ECO:0007669"/>
    <property type="project" value="UniProtKB-KW"/>
</dbReference>
<proteinExistence type="predicted"/>
<dbReference type="InterPro" id="IPR047437">
    <property type="entry name" value="SET_NSD2"/>
</dbReference>
<feature type="domain" description="AWS" evidence="16">
    <location>
        <begin position="650"/>
        <end position="700"/>
    </location>
</feature>
<dbReference type="GO" id="GO:0005694">
    <property type="term" value="C:chromosome"/>
    <property type="evidence" value="ECO:0007669"/>
    <property type="project" value="UniProtKB-SubCell"/>
</dbReference>
<feature type="region of interest" description="Disordered" evidence="12">
    <location>
        <begin position="848"/>
        <end position="871"/>
    </location>
</feature>
<dbReference type="SMART" id="SM00317">
    <property type="entry name" value="SET"/>
    <property type="match status" value="1"/>
</dbReference>
<dbReference type="SMART" id="SM00249">
    <property type="entry name" value="PHD"/>
    <property type="match status" value="1"/>
</dbReference>
<dbReference type="Gene3D" id="2.170.270.10">
    <property type="entry name" value="SET domain"/>
    <property type="match status" value="1"/>
</dbReference>
<dbReference type="AlphaFoldDB" id="A0A662YY08"/>
<dbReference type="InterPro" id="IPR011011">
    <property type="entry name" value="Znf_FYVE_PHD"/>
</dbReference>
<feature type="compositionally biased region" description="Polar residues" evidence="12">
    <location>
        <begin position="1"/>
        <end position="11"/>
    </location>
</feature>
<dbReference type="Pfam" id="PF00855">
    <property type="entry name" value="PWWP"/>
    <property type="match status" value="1"/>
</dbReference>
<feature type="region of interest" description="Disordered" evidence="12">
    <location>
        <begin position="1"/>
        <end position="37"/>
    </location>
</feature>
<feature type="compositionally biased region" description="Basic residues" evidence="12">
    <location>
        <begin position="160"/>
        <end position="173"/>
    </location>
</feature>
<dbReference type="GO" id="GO:0008270">
    <property type="term" value="F:zinc ion binding"/>
    <property type="evidence" value="ECO:0007669"/>
    <property type="project" value="UniProtKB-KW"/>
</dbReference>
<evidence type="ECO:0000256" key="12">
    <source>
        <dbReference type="SAM" id="MobiDB-lite"/>
    </source>
</evidence>
<evidence type="ECO:0000256" key="6">
    <source>
        <dbReference type="ARBA" id="ARBA00022691"/>
    </source>
</evidence>
<feature type="compositionally biased region" description="Basic and acidic residues" evidence="12">
    <location>
        <begin position="116"/>
        <end position="125"/>
    </location>
</feature>
<feature type="compositionally biased region" description="Basic residues" evidence="12">
    <location>
        <begin position="410"/>
        <end position="424"/>
    </location>
</feature>
<keyword evidence="11" id="KW-0539">Nucleus</keyword>
<comment type="caution">
    <text evidence="17">The sequence shown here is derived from an EMBL/GenBank/DDBJ whole genome shotgun (WGS) entry which is preliminary data.</text>
</comment>
<dbReference type="PROSITE" id="PS50812">
    <property type="entry name" value="PWWP"/>
    <property type="match status" value="1"/>
</dbReference>
<dbReference type="EMBL" id="SCEB01000131">
    <property type="protein sequence ID" value="RXN00772.1"/>
    <property type="molecule type" value="Genomic_DNA"/>
</dbReference>
<evidence type="ECO:0000256" key="10">
    <source>
        <dbReference type="ARBA" id="ARBA00022853"/>
    </source>
</evidence>
<feature type="region of interest" description="Disordered" evidence="12">
    <location>
        <begin position="379"/>
        <end position="627"/>
    </location>
</feature>
<evidence type="ECO:0000256" key="2">
    <source>
        <dbReference type="ARBA" id="ARBA00004286"/>
    </source>
</evidence>
<dbReference type="GO" id="GO:0005634">
    <property type="term" value="C:nucleus"/>
    <property type="evidence" value="ECO:0007669"/>
    <property type="project" value="UniProtKB-SubCell"/>
</dbReference>
<keyword evidence="18" id="KW-1185">Reference proteome</keyword>
<dbReference type="InterPro" id="IPR006560">
    <property type="entry name" value="AWS_dom"/>
</dbReference>
<dbReference type="SUPFAM" id="SSF57903">
    <property type="entry name" value="FYVE/PHD zinc finger"/>
    <property type="match status" value="1"/>
</dbReference>
<reference evidence="17 18" key="1">
    <citation type="submission" date="2019-01" db="EMBL/GenBank/DDBJ databases">
        <title>Draft Genome and Complete Hox-Cluster Characterization of the Sterlet Sturgeon (Acipenser ruthenus).</title>
        <authorList>
            <person name="Wei Q."/>
        </authorList>
    </citation>
    <scope>NUCLEOTIDE SEQUENCE [LARGE SCALE GENOMIC DNA]</scope>
    <source>
        <strain evidence="17">WHYD16114868_AA</strain>
        <tissue evidence="17">Blood</tissue>
    </source>
</reference>
<keyword evidence="5 17" id="KW-0808">Transferase</keyword>
<evidence type="ECO:0000256" key="8">
    <source>
        <dbReference type="ARBA" id="ARBA00022771"/>
    </source>
</evidence>
<feature type="compositionally biased region" description="Basic residues" evidence="12">
    <location>
        <begin position="858"/>
        <end position="869"/>
    </location>
</feature>
<feature type="domain" description="PWWP" evidence="14">
    <location>
        <begin position="230"/>
        <end position="295"/>
    </location>
</feature>
<dbReference type="CDD" id="cd15660">
    <property type="entry name" value="PHD5_NSD2"/>
    <property type="match status" value="1"/>
</dbReference>
<dbReference type="SUPFAM" id="SSF82199">
    <property type="entry name" value="SET domain"/>
    <property type="match status" value="1"/>
</dbReference>
<keyword evidence="8" id="KW-0863">Zinc-finger</keyword>
<evidence type="ECO:0000256" key="7">
    <source>
        <dbReference type="ARBA" id="ARBA00022723"/>
    </source>
</evidence>
<name>A0A662YY08_ACIRT</name>
<feature type="compositionally biased region" description="Basic residues" evidence="12">
    <location>
        <begin position="504"/>
        <end position="521"/>
    </location>
</feature>
<dbReference type="InterPro" id="IPR047442">
    <property type="entry name" value="PHD5_NSD2"/>
</dbReference>
<keyword evidence="3" id="KW-0158">Chromosome</keyword>
<feature type="compositionally biased region" description="Basic and acidic residues" evidence="12">
    <location>
        <begin position="586"/>
        <end position="602"/>
    </location>
</feature>
<evidence type="ECO:0000313" key="17">
    <source>
        <dbReference type="EMBL" id="RXN00772.1"/>
    </source>
</evidence>
<dbReference type="Pfam" id="PF17982">
    <property type="entry name" value="C5HCH"/>
    <property type="match status" value="1"/>
</dbReference>
<evidence type="ECO:0000256" key="4">
    <source>
        <dbReference type="ARBA" id="ARBA00022603"/>
    </source>
</evidence>
<feature type="region of interest" description="Disordered" evidence="12">
    <location>
        <begin position="103"/>
        <end position="130"/>
    </location>
</feature>
<evidence type="ECO:0000256" key="5">
    <source>
        <dbReference type="ARBA" id="ARBA00022679"/>
    </source>
</evidence>
<dbReference type="PROSITE" id="PS50280">
    <property type="entry name" value="SET"/>
    <property type="match status" value="1"/>
</dbReference>
<dbReference type="SMART" id="SM00570">
    <property type="entry name" value="AWS"/>
    <property type="match status" value="1"/>
</dbReference>
<dbReference type="PROSITE" id="PS50868">
    <property type="entry name" value="POST_SET"/>
    <property type="match status" value="1"/>
</dbReference>